<dbReference type="EnsemblPlants" id="Pp3c22_14440V3.3">
    <property type="protein sequence ID" value="PAC:32903451.CDS.1"/>
    <property type="gene ID" value="Pp3c22_14440"/>
</dbReference>
<organism evidence="3">
    <name type="scientific">Physcomitrium patens</name>
    <name type="common">Spreading-leaved earth moss</name>
    <name type="synonym">Physcomitrella patens</name>
    <dbReference type="NCBI Taxonomy" id="3218"/>
    <lineage>
        <taxon>Eukaryota</taxon>
        <taxon>Viridiplantae</taxon>
        <taxon>Streptophyta</taxon>
        <taxon>Embryophyta</taxon>
        <taxon>Bryophyta</taxon>
        <taxon>Bryophytina</taxon>
        <taxon>Bryopsida</taxon>
        <taxon>Funariidae</taxon>
        <taxon>Funariales</taxon>
        <taxon>Funariaceae</taxon>
        <taxon>Physcomitrium</taxon>
    </lineage>
</organism>
<dbReference type="OMA" id="WTGGWSN"/>
<keyword evidence="5" id="KW-1185">Reference proteome</keyword>
<dbReference type="OrthoDB" id="339900at2759"/>
<reference evidence="4" key="3">
    <citation type="submission" date="2020-12" db="UniProtKB">
        <authorList>
            <consortium name="EnsemblPlants"/>
        </authorList>
    </citation>
    <scope>IDENTIFICATION</scope>
</reference>
<dbReference type="Pfam" id="PF12222">
    <property type="entry name" value="PNGaseA"/>
    <property type="match status" value="1"/>
</dbReference>
<evidence type="ECO:0000256" key="1">
    <source>
        <dbReference type="SAM" id="SignalP"/>
    </source>
</evidence>
<dbReference type="EMBL" id="ABEU02000022">
    <property type="protein sequence ID" value="PNR30829.1"/>
    <property type="molecule type" value="Genomic_DNA"/>
</dbReference>
<evidence type="ECO:0000313" key="5">
    <source>
        <dbReference type="Proteomes" id="UP000006727"/>
    </source>
</evidence>
<dbReference type="PaxDb" id="3218-PP1S71_300V6.1"/>
<dbReference type="Gramene" id="Pp3c22_14440V3.3">
    <property type="protein sequence ID" value="PAC:32903451.CDS.1"/>
    <property type="gene ID" value="Pp3c22_14440"/>
</dbReference>
<name>A0A2K1ING9_PHYPA</name>
<evidence type="ECO:0000313" key="3">
    <source>
        <dbReference type="EMBL" id="PNR30829.1"/>
    </source>
</evidence>
<dbReference type="Proteomes" id="UP000006727">
    <property type="component" value="Chromosome 22"/>
</dbReference>
<evidence type="ECO:0000313" key="4">
    <source>
        <dbReference type="EnsemblPlants" id="PAC:32903449.CDS.1"/>
    </source>
</evidence>
<dbReference type="PANTHER" id="PTHR31104">
    <property type="entry name" value="PEPTIDE-N4-(N-ACETYL-BETA-GLUCOSAMINYL)ASPARAGINE AMIDASE A PROTEIN"/>
    <property type="match status" value="1"/>
</dbReference>
<dbReference type="EnsemblPlants" id="Pp3c22_14440V3.1">
    <property type="protein sequence ID" value="PAC:32903449.CDS.1"/>
    <property type="gene ID" value="Pp3c22_14440"/>
</dbReference>
<dbReference type="KEGG" id="ppp:112275305"/>
<accession>A0A2K1ING9</accession>
<dbReference type="AlphaFoldDB" id="A0A2K1ING9"/>
<evidence type="ECO:0000259" key="2">
    <source>
        <dbReference type="Pfam" id="PF12222"/>
    </source>
</evidence>
<sequence>MQFCLAKMSNRMGPVHVLLLVLTIINSPGVFSAGFPNWRLGRSFEQHLSGESIDYKKDDVEKQEFFEVTKPVDLPQGAHKVCSQILLQHVFGNTINEPPTLAQYQPPQDCISEDWTAIVLRWEATSRGRQFDRISAVWLGGVEVFRTCTAEPTAQGIEWSVEKDVTPFASVFKAPQLLAVMLANVVNEKYTGLFNVTLSAHYYSVGEAEHSRESYGGVADLILPFAESSPLNGGHWFQLQNESDLRTQEIKIPRNAYKAVLEVCVSPHGSDEFWYTNPPDDYLNANNLTEEIPGNGTFREVLVSIDGLLAAMVNPFPVLYTGGVNPYFWRPISAIGSFALPSYNVEVTSFLGKLVDDQNHTFSITVTNAIPYWLVSANLHLWLDHSTNATTGELFEHSAPALTSHIMSKFEGLNGTFHNKASRELSYKGYLKSSFGNLTTTTSYISHFSNYLKYTDDGLCSTINQNSKMDSTVIVKAEARDLVYEHRSYAFPLQLFYDQIEYPNKTTFVEAGIRHGWRGEQERQSSIGSGQSSFSRLDNKQHSKGQMFIPTEGGVIGYASTEQWYAYHGTDGCYWRYVGASNYTFLYDDSGTLCTSLLS</sequence>
<feature type="chain" id="PRO_5043157978" description="Peptide N-acetyl-beta-D-glucosaminyl asparaginase amidase A N-terminal domain-containing protein" evidence="1">
    <location>
        <begin position="33"/>
        <end position="599"/>
    </location>
</feature>
<dbReference type="Gramene" id="Pp3c22_14440V3.1">
    <property type="protein sequence ID" value="PAC:32903449.CDS.1"/>
    <property type="gene ID" value="Pp3c22_14440"/>
</dbReference>
<keyword evidence="1" id="KW-0732">Signal</keyword>
<gene>
    <name evidence="4" type="primary">LOC112275305</name>
    <name evidence="3" type="ORF">PHYPA_027145</name>
</gene>
<dbReference type="GeneID" id="112275305"/>
<dbReference type="FunCoup" id="A0A2K1ING9">
    <property type="interactions" value="1162"/>
</dbReference>
<reference evidence="3 5" key="2">
    <citation type="journal article" date="2018" name="Plant J.">
        <title>The Physcomitrella patens chromosome-scale assembly reveals moss genome structure and evolution.</title>
        <authorList>
            <person name="Lang D."/>
            <person name="Ullrich K.K."/>
            <person name="Murat F."/>
            <person name="Fuchs J."/>
            <person name="Jenkins J."/>
            <person name="Haas F.B."/>
            <person name="Piednoel M."/>
            <person name="Gundlach H."/>
            <person name="Van Bel M."/>
            <person name="Meyberg R."/>
            <person name="Vives C."/>
            <person name="Morata J."/>
            <person name="Symeonidi A."/>
            <person name="Hiss M."/>
            <person name="Muchero W."/>
            <person name="Kamisugi Y."/>
            <person name="Saleh O."/>
            <person name="Blanc G."/>
            <person name="Decker E.L."/>
            <person name="van Gessel N."/>
            <person name="Grimwood J."/>
            <person name="Hayes R.D."/>
            <person name="Graham S.W."/>
            <person name="Gunter L.E."/>
            <person name="McDaniel S.F."/>
            <person name="Hoernstein S.N.W."/>
            <person name="Larsson A."/>
            <person name="Li F.W."/>
            <person name="Perroud P.F."/>
            <person name="Phillips J."/>
            <person name="Ranjan P."/>
            <person name="Rokshar D.S."/>
            <person name="Rothfels C.J."/>
            <person name="Schneider L."/>
            <person name="Shu S."/>
            <person name="Stevenson D.W."/>
            <person name="Thummler F."/>
            <person name="Tillich M."/>
            <person name="Villarreal Aguilar J.C."/>
            <person name="Widiez T."/>
            <person name="Wong G.K."/>
            <person name="Wymore A."/>
            <person name="Zhang Y."/>
            <person name="Zimmer A.D."/>
            <person name="Quatrano R.S."/>
            <person name="Mayer K.F.X."/>
            <person name="Goodstein D."/>
            <person name="Casacuberta J.M."/>
            <person name="Vandepoele K."/>
            <person name="Reski R."/>
            <person name="Cuming A.C."/>
            <person name="Tuskan G.A."/>
            <person name="Maumus F."/>
            <person name="Salse J."/>
            <person name="Schmutz J."/>
            <person name="Rensing S.A."/>
        </authorList>
    </citation>
    <scope>NUCLEOTIDE SEQUENCE [LARGE SCALE GENOMIC DNA]</scope>
    <source>
        <strain evidence="4 5">cv. Gransden 2004</strain>
    </source>
</reference>
<dbReference type="Gramene" id="Pp3c22_14440V3.2">
    <property type="protein sequence ID" value="PAC:32903450.CDS.1"/>
    <property type="gene ID" value="Pp3c22_14440"/>
</dbReference>
<reference evidence="3 5" key="1">
    <citation type="journal article" date="2008" name="Science">
        <title>The Physcomitrella genome reveals evolutionary insights into the conquest of land by plants.</title>
        <authorList>
            <person name="Rensing S."/>
            <person name="Lang D."/>
            <person name="Zimmer A."/>
            <person name="Terry A."/>
            <person name="Salamov A."/>
            <person name="Shapiro H."/>
            <person name="Nishiyama T."/>
            <person name="Perroud P.-F."/>
            <person name="Lindquist E."/>
            <person name="Kamisugi Y."/>
            <person name="Tanahashi T."/>
            <person name="Sakakibara K."/>
            <person name="Fujita T."/>
            <person name="Oishi K."/>
            <person name="Shin-I T."/>
            <person name="Kuroki Y."/>
            <person name="Toyoda A."/>
            <person name="Suzuki Y."/>
            <person name="Hashimoto A."/>
            <person name="Yamaguchi K."/>
            <person name="Sugano A."/>
            <person name="Kohara Y."/>
            <person name="Fujiyama A."/>
            <person name="Anterola A."/>
            <person name="Aoki S."/>
            <person name="Ashton N."/>
            <person name="Barbazuk W.B."/>
            <person name="Barker E."/>
            <person name="Bennetzen J."/>
            <person name="Bezanilla M."/>
            <person name="Blankenship R."/>
            <person name="Cho S.H."/>
            <person name="Dutcher S."/>
            <person name="Estelle M."/>
            <person name="Fawcett J.A."/>
            <person name="Gundlach H."/>
            <person name="Hanada K."/>
            <person name="Heyl A."/>
            <person name="Hicks K.A."/>
            <person name="Hugh J."/>
            <person name="Lohr M."/>
            <person name="Mayer K."/>
            <person name="Melkozernov A."/>
            <person name="Murata T."/>
            <person name="Nelson D."/>
            <person name="Pils B."/>
            <person name="Prigge M."/>
            <person name="Reiss B."/>
            <person name="Renner T."/>
            <person name="Rombauts S."/>
            <person name="Rushton P."/>
            <person name="Sanderfoot A."/>
            <person name="Schween G."/>
            <person name="Shiu S.-H."/>
            <person name="Stueber K."/>
            <person name="Theodoulou F.L."/>
            <person name="Tu H."/>
            <person name="Van de Peer Y."/>
            <person name="Verrier P.J."/>
            <person name="Waters E."/>
            <person name="Wood A."/>
            <person name="Yang L."/>
            <person name="Cove D."/>
            <person name="Cuming A."/>
            <person name="Hasebe M."/>
            <person name="Lucas S."/>
            <person name="Mishler D.B."/>
            <person name="Reski R."/>
            <person name="Grigoriev I."/>
            <person name="Quatrano R.S."/>
            <person name="Boore J.L."/>
        </authorList>
    </citation>
    <scope>NUCLEOTIDE SEQUENCE [LARGE SCALE GENOMIC DNA]</scope>
    <source>
        <strain evidence="4 5">cv. Gransden 2004</strain>
    </source>
</reference>
<dbReference type="RefSeq" id="XP_024361324.1">
    <property type="nucleotide sequence ID" value="XM_024505556.2"/>
</dbReference>
<dbReference type="RefSeq" id="XP_024361323.1">
    <property type="nucleotide sequence ID" value="XM_024505555.2"/>
</dbReference>
<feature type="domain" description="Peptide N-acetyl-beta-D-glucosaminyl asparaginase amidase A N-terminal" evidence="2">
    <location>
        <begin position="71"/>
        <end position="397"/>
    </location>
</feature>
<dbReference type="InterPro" id="IPR056948">
    <property type="entry name" value="PNGaseA_N"/>
</dbReference>
<proteinExistence type="predicted"/>
<protein>
    <recommendedName>
        <fullName evidence="2">Peptide N-acetyl-beta-D-glucosaminyl asparaginase amidase A N-terminal domain-containing protein</fullName>
    </recommendedName>
</protein>
<dbReference type="EnsemblPlants" id="Pp3c22_14440V3.2">
    <property type="protein sequence ID" value="PAC:32903450.CDS.1"/>
    <property type="gene ID" value="Pp3c22_14440"/>
</dbReference>
<feature type="signal peptide" evidence="1">
    <location>
        <begin position="1"/>
        <end position="32"/>
    </location>
</feature>
<dbReference type="Pfam" id="PF25156">
    <property type="entry name" value="PNGase_A_C"/>
    <property type="match status" value="1"/>
</dbReference>
<dbReference type="InterPro" id="IPR021102">
    <property type="entry name" value="PNGase_A"/>
</dbReference>